<proteinExistence type="inferred from homology"/>
<keyword evidence="5 7" id="KW-0456">Lyase</keyword>
<evidence type="ECO:0000256" key="2">
    <source>
        <dbReference type="ARBA" id="ARBA00005013"/>
    </source>
</evidence>
<gene>
    <name evidence="9" type="ORF">PL11_009015</name>
</gene>
<comment type="catalytic activity">
    <reaction evidence="1 7">
        <text>7,8-dihydroneopterin = 6-hydroxymethyl-7,8-dihydropterin + glycolaldehyde</text>
        <dbReference type="Rhea" id="RHEA:10540"/>
        <dbReference type="ChEBI" id="CHEBI:17001"/>
        <dbReference type="ChEBI" id="CHEBI:17071"/>
        <dbReference type="ChEBI" id="CHEBI:44841"/>
        <dbReference type="EC" id="4.1.2.25"/>
    </reaction>
</comment>
<dbReference type="KEGG" id="lcu:PL11_009015"/>
<organism evidence="9 10">
    <name type="scientific">Lentilactobacillus curieae</name>
    <dbReference type="NCBI Taxonomy" id="1138822"/>
    <lineage>
        <taxon>Bacteria</taxon>
        <taxon>Bacillati</taxon>
        <taxon>Bacillota</taxon>
        <taxon>Bacilli</taxon>
        <taxon>Lactobacillales</taxon>
        <taxon>Lactobacillaceae</taxon>
        <taxon>Lentilactobacillus</taxon>
    </lineage>
</organism>
<accession>A0A1S6QKE1</accession>
<evidence type="ECO:0000256" key="4">
    <source>
        <dbReference type="ARBA" id="ARBA00022909"/>
    </source>
</evidence>
<evidence type="ECO:0000256" key="5">
    <source>
        <dbReference type="ARBA" id="ARBA00023239"/>
    </source>
</evidence>
<dbReference type="GO" id="GO:0005737">
    <property type="term" value="C:cytoplasm"/>
    <property type="evidence" value="ECO:0007669"/>
    <property type="project" value="TreeGrafter"/>
</dbReference>
<dbReference type="PANTHER" id="PTHR42844:SF1">
    <property type="entry name" value="DIHYDRONEOPTERIN ALDOLASE 1-RELATED"/>
    <property type="match status" value="1"/>
</dbReference>
<evidence type="ECO:0000256" key="7">
    <source>
        <dbReference type="RuleBase" id="RU362079"/>
    </source>
</evidence>
<evidence type="ECO:0000256" key="1">
    <source>
        <dbReference type="ARBA" id="ARBA00001353"/>
    </source>
</evidence>
<dbReference type="eggNOG" id="COG1539">
    <property type="taxonomic scope" value="Bacteria"/>
</dbReference>
<dbReference type="Proteomes" id="UP000030361">
    <property type="component" value="Chromosome"/>
</dbReference>
<dbReference type="Pfam" id="PF02152">
    <property type="entry name" value="FolB"/>
    <property type="match status" value="1"/>
</dbReference>
<comment type="function">
    <text evidence="6 7">Catalyzes the conversion of 7,8-dihydroneopterin to 6-hydroxymethyl-7,8-dihydropterin.</text>
</comment>
<evidence type="ECO:0000256" key="6">
    <source>
        <dbReference type="ARBA" id="ARBA00037702"/>
    </source>
</evidence>
<dbReference type="GO" id="GO:0046656">
    <property type="term" value="P:folic acid biosynthetic process"/>
    <property type="evidence" value="ECO:0007669"/>
    <property type="project" value="UniProtKB-UniRule"/>
</dbReference>
<dbReference type="OrthoDB" id="9803748at2"/>
<dbReference type="AlphaFoldDB" id="A0A1S6QKE1"/>
<dbReference type="GO" id="GO:0004150">
    <property type="term" value="F:dihydroneopterin aldolase activity"/>
    <property type="evidence" value="ECO:0007669"/>
    <property type="project" value="UniProtKB-UniRule"/>
</dbReference>
<dbReference type="GO" id="GO:0046654">
    <property type="term" value="P:tetrahydrofolate biosynthetic process"/>
    <property type="evidence" value="ECO:0007669"/>
    <property type="project" value="UniProtKB-UniRule"/>
</dbReference>
<comment type="pathway">
    <text evidence="2 7">Cofactor biosynthesis; tetrahydrofolate biosynthesis; 2-amino-4-hydroxy-6-hydroxymethyl-7,8-dihydropteridine diphosphate from 7,8-dihydroneopterin triphosphate: step 3/4.</text>
</comment>
<evidence type="ECO:0000313" key="9">
    <source>
        <dbReference type="EMBL" id="AQW22050.1"/>
    </source>
</evidence>
<reference evidence="9 10" key="1">
    <citation type="journal article" date="2015" name="Genome Announc.">
        <title>Genome Sequence of Lactobacillus curieae CCTCC M 2011381T, a Novel Producer of Gamma-aminobutyric Acid.</title>
        <authorList>
            <person name="Wang Y."/>
            <person name="Wang Y."/>
            <person name="Lang C."/>
            <person name="Wei D."/>
            <person name="Xu P."/>
            <person name="Xie J."/>
        </authorList>
    </citation>
    <scope>NUCLEOTIDE SEQUENCE [LARGE SCALE GENOMIC DNA]</scope>
    <source>
        <strain evidence="9 10">CCTCC M 2011381</strain>
    </source>
</reference>
<dbReference type="NCBIfam" id="TIGR00526">
    <property type="entry name" value="folB_dom"/>
    <property type="match status" value="1"/>
</dbReference>
<dbReference type="SUPFAM" id="SSF55620">
    <property type="entry name" value="Tetrahydrobiopterin biosynthesis enzymes-like"/>
    <property type="match status" value="1"/>
</dbReference>
<keyword evidence="10" id="KW-1185">Reference proteome</keyword>
<dbReference type="Gene3D" id="3.30.1130.10">
    <property type="match status" value="1"/>
</dbReference>
<protein>
    <recommendedName>
        <fullName evidence="7">7,8-dihydroneopterin aldolase</fullName>
        <ecNumber evidence="7">4.1.2.25</ecNumber>
    </recommendedName>
</protein>
<dbReference type="RefSeq" id="WP_035167170.1">
    <property type="nucleotide sequence ID" value="NZ_CP018906.1"/>
</dbReference>
<dbReference type="EMBL" id="CP018906">
    <property type="protein sequence ID" value="AQW22050.1"/>
    <property type="molecule type" value="Genomic_DNA"/>
</dbReference>
<feature type="domain" description="Dihydroneopterin aldolase/epimerase" evidence="8">
    <location>
        <begin position="4"/>
        <end position="115"/>
    </location>
</feature>
<dbReference type="PANTHER" id="PTHR42844">
    <property type="entry name" value="DIHYDRONEOPTERIN ALDOLASE 1-RELATED"/>
    <property type="match status" value="1"/>
</dbReference>
<dbReference type="UniPathway" id="UPA00077">
    <property type="reaction ID" value="UER00154"/>
</dbReference>
<evidence type="ECO:0000256" key="3">
    <source>
        <dbReference type="ARBA" id="ARBA00005708"/>
    </source>
</evidence>
<dbReference type="EC" id="4.1.2.25" evidence="7"/>
<dbReference type="SMART" id="SM00905">
    <property type="entry name" value="FolB"/>
    <property type="match status" value="1"/>
</dbReference>
<keyword evidence="4 7" id="KW-0289">Folate biosynthesis</keyword>
<dbReference type="InterPro" id="IPR006157">
    <property type="entry name" value="FolB_dom"/>
</dbReference>
<dbReference type="InterPro" id="IPR006156">
    <property type="entry name" value="Dihydroneopterin_aldolase"/>
</dbReference>
<name>A0A1S6QKE1_9LACO</name>
<evidence type="ECO:0000313" key="10">
    <source>
        <dbReference type="Proteomes" id="UP000030361"/>
    </source>
</evidence>
<sequence length="115" mass="13204">MYKITVNNMQFHSHIGVLPEERVVGQPLQIDLIAEINAKPENDDLNSTVSYADFYPTIKRIIDKSNDKLLETLADKIISKIKQIDNRITRLTVRIRKINLPVDGVFDNVEIEVTE</sequence>
<dbReference type="NCBIfam" id="TIGR00525">
    <property type="entry name" value="folB"/>
    <property type="match status" value="1"/>
</dbReference>
<evidence type="ECO:0000259" key="8">
    <source>
        <dbReference type="SMART" id="SM00905"/>
    </source>
</evidence>
<dbReference type="InterPro" id="IPR043133">
    <property type="entry name" value="GTP-CH-I_C/QueF"/>
</dbReference>
<comment type="similarity">
    <text evidence="3 7">Belongs to the DHNA family.</text>
</comment>